<dbReference type="AlphaFoldDB" id="A0A6P6YAS4"/>
<evidence type="ECO:0000313" key="7">
    <source>
        <dbReference type="Proteomes" id="UP000515146"/>
    </source>
</evidence>
<evidence type="ECO:0000256" key="5">
    <source>
        <dbReference type="SAM" id="MobiDB-lite"/>
    </source>
</evidence>
<feature type="transmembrane region" description="Helical" evidence="6">
    <location>
        <begin position="381"/>
        <end position="408"/>
    </location>
</feature>
<comment type="subcellular location">
    <subcellularLocation>
        <location evidence="1">Membrane</location>
    </subcellularLocation>
</comment>
<dbReference type="GO" id="GO:0016020">
    <property type="term" value="C:membrane"/>
    <property type="evidence" value="ECO:0007669"/>
    <property type="project" value="UniProtKB-SubCell"/>
</dbReference>
<evidence type="ECO:0000256" key="1">
    <source>
        <dbReference type="ARBA" id="ARBA00004370"/>
    </source>
</evidence>
<dbReference type="OrthoDB" id="10432549at2759"/>
<keyword evidence="7" id="KW-1185">Reference proteome</keyword>
<feature type="compositionally biased region" description="Polar residues" evidence="5">
    <location>
        <begin position="426"/>
        <end position="435"/>
    </location>
</feature>
<feature type="region of interest" description="Disordered" evidence="5">
    <location>
        <begin position="455"/>
        <end position="477"/>
    </location>
</feature>
<dbReference type="SUPFAM" id="SSF81464">
    <property type="entry name" value="Cytochrome c oxidase subunit II-like, transmembrane region"/>
    <property type="match status" value="1"/>
</dbReference>
<keyword evidence="2 6" id="KW-0812">Transmembrane</keyword>
<evidence type="ECO:0000313" key="8">
    <source>
        <dbReference type="RefSeq" id="XP_027202533.1"/>
    </source>
</evidence>
<feature type="region of interest" description="Disordered" evidence="5">
    <location>
        <begin position="413"/>
        <end position="440"/>
    </location>
</feature>
<name>A0A6P6YAS4_DERPT</name>
<evidence type="ECO:0000256" key="3">
    <source>
        <dbReference type="ARBA" id="ARBA00023136"/>
    </source>
</evidence>
<organism evidence="7 8">
    <name type="scientific">Dermatophagoides pteronyssinus</name>
    <name type="common">European house dust mite</name>
    <dbReference type="NCBI Taxonomy" id="6956"/>
    <lineage>
        <taxon>Eukaryota</taxon>
        <taxon>Metazoa</taxon>
        <taxon>Ecdysozoa</taxon>
        <taxon>Arthropoda</taxon>
        <taxon>Chelicerata</taxon>
        <taxon>Arachnida</taxon>
        <taxon>Acari</taxon>
        <taxon>Acariformes</taxon>
        <taxon>Sarcoptiformes</taxon>
        <taxon>Astigmata</taxon>
        <taxon>Psoroptidia</taxon>
        <taxon>Analgoidea</taxon>
        <taxon>Pyroglyphidae</taxon>
        <taxon>Dermatophagoidinae</taxon>
        <taxon>Dermatophagoides</taxon>
    </lineage>
</organism>
<dbReference type="KEGG" id="dpte:113796457"/>
<dbReference type="GO" id="GO:0016301">
    <property type="term" value="F:kinase activity"/>
    <property type="evidence" value="ECO:0007669"/>
    <property type="project" value="UniProtKB-KW"/>
</dbReference>
<dbReference type="SUPFAM" id="SSF63829">
    <property type="entry name" value="Calcium-dependent phosphotriesterase"/>
    <property type="match status" value="1"/>
</dbReference>
<keyword evidence="8" id="KW-0808">Transferase</keyword>
<keyword evidence="8" id="KW-0418">Kinase</keyword>
<evidence type="ECO:0000256" key="2">
    <source>
        <dbReference type="ARBA" id="ARBA00022692"/>
    </source>
</evidence>
<evidence type="ECO:0000256" key="4">
    <source>
        <dbReference type="ARBA" id="ARBA00031389"/>
    </source>
</evidence>
<protein>
    <recommendedName>
        <fullName evidence="4">Cytochrome c oxidase polypeptide II</fullName>
    </recommendedName>
</protein>
<feature type="compositionally biased region" description="Polar residues" evidence="5">
    <location>
        <begin position="468"/>
        <end position="477"/>
    </location>
</feature>
<dbReference type="InParanoid" id="A0A6P6YAS4"/>
<feature type="compositionally biased region" description="Low complexity" evidence="5">
    <location>
        <begin position="413"/>
        <end position="422"/>
    </location>
</feature>
<dbReference type="Proteomes" id="UP000515146">
    <property type="component" value="Unplaced"/>
</dbReference>
<evidence type="ECO:0000256" key="6">
    <source>
        <dbReference type="SAM" id="Phobius"/>
    </source>
</evidence>
<keyword evidence="3 6" id="KW-0472">Membrane</keyword>
<keyword evidence="6" id="KW-1133">Transmembrane helix</keyword>
<reference evidence="8" key="1">
    <citation type="submission" date="2025-08" db="UniProtKB">
        <authorList>
            <consortium name="RefSeq"/>
        </authorList>
    </citation>
    <scope>IDENTIFICATION</scope>
    <source>
        <strain evidence="8">Airmid</strain>
    </source>
</reference>
<dbReference type="RefSeq" id="XP_027202533.1">
    <property type="nucleotide sequence ID" value="XM_027346732.1"/>
</dbReference>
<dbReference type="InterPro" id="IPR036257">
    <property type="entry name" value="Cyt_c_oxidase_su2_TM_sf"/>
</dbReference>
<accession>A0A6P6YAS4</accession>
<gene>
    <name evidence="8" type="primary">LOC113796457</name>
</gene>
<proteinExistence type="predicted"/>
<sequence length="555" mass="65325">MDVNKLENFYDIPIETEFLHNTFLLSSSVNSIRFWSLDCPIHHSNPLMINSTRHAYRQQYGISGMSLYRSTKNIHLIWFDVPSYQLYHGTIIRPMNKKDCNSLLRLENIQPLQFDSNPYSDNPNGDNFFHLTIDTKNQLLFLSNLLQNRIDIYEINDESLIENKIQWRKSFNQTNHPKNIQADSKLKILFWIESWKRICRMDYSDLQNNNLIKNCTDDFFKHQPITMTLDSENHRLIWSDKSNHILSGDYWIRNEMEAISIYNSSISSVIDLTIFSNRDIRNGQNDHHKQQKQWIFVQDQHEIQLIDLSTNNETIVLIESQTIFESLLLTFRDNEDNHQNNNNVVDVNRHSTKHPIISDEQDEHQRKQQQQEQIIRIDNNWFYFFITIFIIIIILIVISIIFTCFTIYNRSNNNNDNNINDNDSIESTFPANRLSNPGYRKLDRISDDRISDLSDNSFTQQQQQQQQPYSTSLNNKPNKMKTKLITNDIEDIVVVPINITSRDSKDYNNKKSSSLSFINPFILVNNCDTCLIPEQCQGQGICLATYGSRNKNICK</sequence>
<dbReference type="OMA" id="WIRNEME"/>